<comment type="caution">
    <text evidence="2">The sequence shown here is derived from an EMBL/GenBank/DDBJ whole genome shotgun (WGS) entry which is preliminary data.</text>
</comment>
<feature type="compositionally biased region" description="Polar residues" evidence="1">
    <location>
        <begin position="890"/>
        <end position="900"/>
    </location>
</feature>
<evidence type="ECO:0000256" key="1">
    <source>
        <dbReference type="SAM" id="MobiDB-lite"/>
    </source>
</evidence>
<name>A0AAW0TGM5_SCYPA</name>
<proteinExistence type="predicted"/>
<feature type="compositionally biased region" description="Basic residues" evidence="1">
    <location>
        <begin position="1187"/>
        <end position="1197"/>
    </location>
</feature>
<sequence>MTVEAVFGWLTAAREQEKCPAEARVSVSERLFTAIVQAAVSLRRRFECAIHSSFESVESGGEEQREQQQQEDHAQTQPRAEDLSTSEHLSRTFRLTFEEGDPDDQPDMTFLRAAEGQEGAEGGAAYTDAPASTSIDVLEDVSFPASPAAAEDTSLALTLHSPEPFTPAASPLPSPETVPTVFPHVSQAPSPDSASAPPLPYHPAPLPVAVVPEPIPKVQVHEVSGSERSSSDSDSSSSSRCSVKSVRLRCAEAVSPSSGCKPAKLIRSDAMVSSAEREASGSMRWMLMLQDSGTALLKEAAQGQSQEQEEQKQEQDEGQEEDERRGSDSDGTELMAYSEWLMKGKQVLEGESSSGEENETRTMSEEKSEEDEENEDNDEEEEEEEEEEVDFDDYILDDDDSEEDYLGDEGEMMVEASFEDSFVDDGFVSLEMDDYDDDVIIEENEEDLERERMEEEMMLEIRRNLQQRSGRGVEAGEHRRVSRQYSPALYLPGIPESKVIQERKGAEVKEEVPGGGAAGGTAAGRLRHSSSRSSRSGKRSQRSPPVQRQRCIQLEGGQSEEDGAAAPQGRAASRPHPPPAPDSRPSHIEGDVSRVPAASPPPEVPLVVVATAEGGTRTQALGRSRGRLQHPSAYSLTSGSGESRDVPPRTHAYHKYGSASFDLARPSRHEGARAAFHTTRSSFEGDRRLSMSLGGPRAAAEVLQPVVTLEKSPGAARRLPSMEAGSRSCGERQLPEGPLRGGFRRSRSERVGGSSAGASPARSESLRVSRTRPHPQDVEMTELCAPRRLLALDEYSGGSRLSPRAGSSPSGGATESAGEPLLSGSAMARYSWRTAGDVAALRQSSLENSELEDLMENRRHVEQRRLRLAADSTTPSDEDEEPRGKVRYNDTGSLEQVTRQVNEELADHLDEPDLTSRHSQEIKVQCRALWQLRTTLEEEDPDDQDSDSGRMEIHSSPDRHSPGRASDLDNVTSATSHTTSFESNTDAIVAGEGGGDGGTGGEPEVEVPREHGQSEAEVSQTPITLPSSEARRTSYRAILANRLKQLDAANRPTLSSENSFDSVDTECSSTTDLSRPEVLTTSFDSTTDCPTDSTSDTHSHRLQQMKADSGYRSLEANNGRPPKLSKKQIHFVEDSLETPVDDPERDRSRERQRDPDSRTESREDMGDPQSKRERLRKGVAQLERRWSGKSHTKKRREALRERHASLDTALSGSVGGSLEGEGATTDELSGKRSVLARFLRTHRYPAAHYRLLQRDYSIDEKSDRLFKEFSRTEVPLEWEPPGRRGPRLYSGRRLHRHLDAEGSPRSHRRKLSPQDSIEEEDQVAAALWEGEASRPESFADSIGCDDLPVSFAVAEEVE</sequence>
<feature type="region of interest" description="Disordered" evidence="1">
    <location>
        <begin position="711"/>
        <end position="822"/>
    </location>
</feature>
<dbReference type="PANTHER" id="PTHR28597">
    <property type="entry name" value="VOLTAGE-DEPENDENT CALCIUM CHANNEL BETA SUBUNIT-ASSOCIATED REGULATORY PROTEIN"/>
    <property type="match status" value="1"/>
</dbReference>
<feature type="region of interest" description="Disordered" evidence="1">
    <location>
        <begin position="468"/>
        <end position="649"/>
    </location>
</feature>
<feature type="region of interest" description="Disordered" evidence="1">
    <location>
        <begin position="1048"/>
        <end position="1228"/>
    </location>
</feature>
<feature type="region of interest" description="Disordered" evidence="1">
    <location>
        <begin position="296"/>
        <end position="407"/>
    </location>
</feature>
<accession>A0AAW0TGM5</accession>
<dbReference type="InterPro" id="IPR037658">
    <property type="entry name" value="CBARP"/>
</dbReference>
<feature type="compositionally biased region" description="Polar residues" evidence="1">
    <location>
        <begin position="1052"/>
        <end position="1073"/>
    </location>
</feature>
<protein>
    <submittedName>
        <fullName evidence="2">Uncharacterized protein</fullName>
    </submittedName>
</protein>
<feature type="compositionally biased region" description="Acidic residues" evidence="1">
    <location>
        <begin position="937"/>
        <end position="946"/>
    </location>
</feature>
<evidence type="ECO:0000313" key="3">
    <source>
        <dbReference type="Proteomes" id="UP001487740"/>
    </source>
</evidence>
<dbReference type="PANTHER" id="PTHR28597:SF1">
    <property type="entry name" value="VOLTAGE-DEPENDENT CALCIUM CHANNEL BETA SUBUNIT-ASSOCIATED REGULATORY PROTEIN"/>
    <property type="match status" value="1"/>
</dbReference>
<feature type="compositionally biased region" description="Basic and acidic residues" evidence="1">
    <location>
        <begin position="499"/>
        <end position="512"/>
    </location>
</feature>
<feature type="region of interest" description="Disordered" evidence="1">
    <location>
        <begin position="937"/>
        <end position="1030"/>
    </location>
</feature>
<organism evidence="2 3">
    <name type="scientific">Scylla paramamosain</name>
    <name type="common">Mud crab</name>
    <dbReference type="NCBI Taxonomy" id="85552"/>
    <lineage>
        <taxon>Eukaryota</taxon>
        <taxon>Metazoa</taxon>
        <taxon>Ecdysozoa</taxon>
        <taxon>Arthropoda</taxon>
        <taxon>Crustacea</taxon>
        <taxon>Multicrustacea</taxon>
        <taxon>Malacostraca</taxon>
        <taxon>Eumalacostraca</taxon>
        <taxon>Eucarida</taxon>
        <taxon>Decapoda</taxon>
        <taxon>Pleocyemata</taxon>
        <taxon>Brachyura</taxon>
        <taxon>Eubrachyura</taxon>
        <taxon>Portunoidea</taxon>
        <taxon>Portunidae</taxon>
        <taxon>Portuninae</taxon>
        <taxon>Scylla</taxon>
    </lineage>
</organism>
<feature type="region of interest" description="Disordered" evidence="1">
    <location>
        <begin position="1297"/>
        <end position="1323"/>
    </location>
</feature>
<evidence type="ECO:0000313" key="2">
    <source>
        <dbReference type="EMBL" id="KAK8385776.1"/>
    </source>
</evidence>
<feature type="compositionally biased region" description="Polar residues" evidence="1">
    <location>
        <begin position="969"/>
        <end position="986"/>
    </location>
</feature>
<feature type="compositionally biased region" description="Basic and acidic residues" evidence="1">
    <location>
        <begin position="62"/>
        <end position="82"/>
    </location>
</feature>
<feature type="compositionally biased region" description="Acidic residues" evidence="1">
    <location>
        <begin position="367"/>
        <end position="407"/>
    </location>
</feature>
<feature type="compositionally biased region" description="Low complexity" evidence="1">
    <location>
        <begin position="226"/>
        <end position="243"/>
    </location>
</feature>
<feature type="compositionally biased region" description="Basic and acidic residues" evidence="1">
    <location>
        <begin position="947"/>
        <end position="961"/>
    </location>
</feature>
<gene>
    <name evidence="2" type="ORF">O3P69_016505</name>
</gene>
<feature type="compositionally biased region" description="Gly residues" evidence="1">
    <location>
        <begin position="513"/>
        <end position="522"/>
    </location>
</feature>
<dbReference type="GO" id="GO:0044325">
    <property type="term" value="F:transmembrane transporter binding"/>
    <property type="evidence" value="ECO:0007669"/>
    <property type="project" value="InterPro"/>
</dbReference>
<feature type="region of interest" description="Disordered" evidence="1">
    <location>
        <begin position="160"/>
        <end position="200"/>
    </location>
</feature>
<dbReference type="GO" id="GO:0005886">
    <property type="term" value="C:plasma membrane"/>
    <property type="evidence" value="ECO:0007669"/>
    <property type="project" value="TreeGrafter"/>
</dbReference>
<feature type="compositionally biased region" description="Low complexity" evidence="1">
    <location>
        <begin position="751"/>
        <end position="763"/>
    </location>
</feature>
<feature type="region of interest" description="Disordered" evidence="1">
    <location>
        <begin position="863"/>
        <end position="919"/>
    </location>
</feature>
<feature type="region of interest" description="Disordered" evidence="1">
    <location>
        <begin position="55"/>
        <end position="88"/>
    </location>
</feature>
<feature type="compositionally biased region" description="Polar residues" evidence="1">
    <location>
        <begin position="632"/>
        <end position="641"/>
    </location>
</feature>
<feature type="compositionally biased region" description="Basic and acidic residues" evidence="1">
    <location>
        <begin position="901"/>
        <end position="919"/>
    </location>
</feature>
<feature type="compositionally biased region" description="Low complexity" evidence="1">
    <location>
        <begin position="1080"/>
        <end position="1096"/>
    </location>
</feature>
<feature type="compositionally biased region" description="Basic and acidic residues" evidence="1">
    <location>
        <begin position="1142"/>
        <end position="1172"/>
    </location>
</feature>
<dbReference type="GO" id="GO:0030141">
    <property type="term" value="C:secretory granule"/>
    <property type="evidence" value="ECO:0007669"/>
    <property type="project" value="TreeGrafter"/>
</dbReference>
<dbReference type="EMBL" id="JARAKH010000032">
    <property type="protein sequence ID" value="KAK8385776.1"/>
    <property type="molecule type" value="Genomic_DNA"/>
</dbReference>
<feature type="compositionally biased region" description="Low complexity" evidence="1">
    <location>
        <begin position="796"/>
        <end position="813"/>
    </location>
</feature>
<reference evidence="2 3" key="1">
    <citation type="submission" date="2023-03" db="EMBL/GenBank/DDBJ databases">
        <title>High-quality genome of Scylla paramamosain provides insights in environmental adaptation.</title>
        <authorList>
            <person name="Zhang L."/>
        </authorList>
    </citation>
    <scope>NUCLEOTIDE SEQUENCE [LARGE SCALE GENOMIC DNA]</scope>
    <source>
        <strain evidence="2">LZ_2023a</strain>
        <tissue evidence="2">Muscle</tissue>
    </source>
</reference>
<dbReference type="GO" id="GO:0045955">
    <property type="term" value="P:negative regulation of calcium ion-dependent exocytosis"/>
    <property type="evidence" value="ECO:0007669"/>
    <property type="project" value="TreeGrafter"/>
</dbReference>
<feature type="compositionally biased region" description="Basic residues" evidence="1">
    <location>
        <begin position="525"/>
        <end position="541"/>
    </location>
</feature>
<dbReference type="Proteomes" id="UP001487740">
    <property type="component" value="Unassembled WGS sequence"/>
</dbReference>
<feature type="compositionally biased region" description="Gly residues" evidence="1">
    <location>
        <begin position="991"/>
        <end position="1001"/>
    </location>
</feature>
<feature type="compositionally biased region" description="Polar residues" evidence="1">
    <location>
        <begin position="1016"/>
        <end position="1027"/>
    </location>
</feature>
<feature type="region of interest" description="Disordered" evidence="1">
    <location>
        <begin position="220"/>
        <end position="243"/>
    </location>
</feature>
<keyword evidence="3" id="KW-1185">Reference proteome</keyword>